<proteinExistence type="predicted"/>
<organism evidence="1 2">
    <name type="scientific">Portunus trituberculatus</name>
    <name type="common">Swimming crab</name>
    <name type="synonym">Neptunus trituberculatus</name>
    <dbReference type="NCBI Taxonomy" id="210409"/>
    <lineage>
        <taxon>Eukaryota</taxon>
        <taxon>Metazoa</taxon>
        <taxon>Ecdysozoa</taxon>
        <taxon>Arthropoda</taxon>
        <taxon>Crustacea</taxon>
        <taxon>Multicrustacea</taxon>
        <taxon>Malacostraca</taxon>
        <taxon>Eumalacostraca</taxon>
        <taxon>Eucarida</taxon>
        <taxon>Decapoda</taxon>
        <taxon>Pleocyemata</taxon>
        <taxon>Brachyura</taxon>
        <taxon>Eubrachyura</taxon>
        <taxon>Portunoidea</taxon>
        <taxon>Portunidae</taxon>
        <taxon>Portuninae</taxon>
        <taxon>Portunus</taxon>
    </lineage>
</organism>
<gene>
    <name evidence="1" type="ORF">E2C01_099626</name>
</gene>
<accession>A0A5B7KB92</accession>
<evidence type="ECO:0000313" key="2">
    <source>
        <dbReference type="Proteomes" id="UP000324222"/>
    </source>
</evidence>
<dbReference type="Proteomes" id="UP000324222">
    <property type="component" value="Unassembled WGS sequence"/>
</dbReference>
<keyword evidence="2" id="KW-1185">Reference proteome</keyword>
<evidence type="ECO:0000313" key="1">
    <source>
        <dbReference type="EMBL" id="MPD03964.1"/>
    </source>
</evidence>
<dbReference type="AlphaFoldDB" id="A0A5B7KB92"/>
<reference evidence="1 2" key="1">
    <citation type="submission" date="2019-05" db="EMBL/GenBank/DDBJ databases">
        <title>Another draft genome of Portunus trituberculatus and its Hox gene families provides insights of decapod evolution.</title>
        <authorList>
            <person name="Jeong J.-H."/>
            <person name="Song I."/>
            <person name="Kim S."/>
            <person name="Choi T."/>
            <person name="Kim D."/>
            <person name="Ryu S."/>
            <person name="Kim W."/>
        </authorList>
    </citation>
    <scope>NUCLEOTIDE SEQUENCE [LARGE SCALE GENOMIC DNA]</scope>
    <source>
        <tissue evidence="1">Muscle</tissue>
    </source>
</reference>
<protein>
    <submittedName>
        <fullName evidence="1">Uncharacterized protein</fullName>
    </submittedName>
</protein>
<dbReference type="EMBL" id="VSRR010138851">
    <property type="protein sequence ID" value="MPD03964.1"/>
    <property type="molecule type" value="Genomic_DNA"/>
</dbReference>
<comment type="caution">
    <text evidence="1">The sequence shown here is derived from an EMBL/GenBank/DDBJ whole genome shotgun (WGS) entry which is preliminary data.</text>
</comment>
<name>A0A5B7KB92_PORTR</name>
<sequence length="87" mass="9777">MPQMTRTVEQSSVVTNTVTNARAMHALTRVYLCYTTHSLPSLQISHLHNTCSGMWFTVTEATHQGDKHPRTCPASVTTIQFLCPVRF</sequence>